<keyword evidence="2" id="KW-0238">DNA-binding</keyword>
<feature type="region of interest" description="Disordered" evidence="6">
    <location>
        <begin position="156"/>
        <end position="176"/>
    </location>
</feature>
<evidence type="ECO:0000256" key="6">
    <source>
        <dbReference type="SAM" id="MobiDB-lite"/>
    </source>
</evidence>
<feature type="compositionally biased region" description="Basic and acidic residues" evidence="6">
    <location>
        <begin position="379"/>
        <end position="399"/>
    </location>
</feature>
<organism evidence="8 9">
    <name type="scientific">Amphibalanus amphitrite</name>
    <name type="common">Striped barnacle</name>
    <name type="synonym">Balanus amphitrite</name>
    <dbReference type="NCBI Taxonomy" id="1232801"/>
    <lineage>
        <taxon>Eukaryota</taxon>
        <taxon>Metazoa</taxon>
        <taxon>Ecdysozoa</taxon>
        <taxon>Arthropoda</taxon>
        <taxon>Crustacea</taxon>
        <taxon>Multicrustacea</taxon>
        <taxon>Cirripedia</taxon>
        <taxon>Thoracica</taxon>
        <taxon>Thoracicalcarea</taxon>
        <taxon>Balanomorpha</taxon>
        <taxon>Balanoidea</taxon>
        <taxon>Balanidae</taxon>
        <taxon>Amphibalaninae</taxon>
        <taxon>Amphibalanus</taxon>
    </lineage>
</organism>
<evidence type="ECO:0000256" key="2">
    <source>
        <dbReference type="ARBA" id="ARBA00023125"/>
    </source>
</evidence>
<dbReference type="InterPro" id="IPR008917">
    <property type="entry name" value="TF_DNA-bd_sf"/>
</dbReference>
<dbReference type="PANTHER" id="PTHR24411:SF55">
    <property type="entry name" value="SEGMENTATION PROTEIN CAP'N'COLLAR"/>
    <property type="match status" value="1"/>
</dbReference>
<evidence type="ECO:0000256" key="5">
    <source>
        <dbReference type="ARBA" id="ARBA00023242"/>
    </source>
</evidence>
<keyword evidence="9" id="KW-1185">Reference proteome</keyword>
<feature type="domain" description="Basic leucine zipper" evidence="7">
    <location>
        <begin position="406"/>
        <end position="449"/>
    </location>
</feature>
<feature type="region of interest" description="Disordered" evidence="6">
    <location>
        <begin position="352"/>
        <end position="400"/>
    </location>
</feature>
<evidence type="ECO:0000256" key="4">
    <source>
        <dbReference type="ARBA" id="ARBA00023163"/>
    </source>
</evidence>
<dbReference type="GO" id="GO:0000981">
    <property type="term" value="F:DNA-binding transcription factor activity, RNA polymerase II-specific"/>
    <property type="evidence" value="ECO:0007669"/>
    <property type="project" value="TreeGrafter"/>
</dbReference>
<name>A0A6A4W1L7_AMPAM</name>
<dbReference type="InterPro" id="IPR004826">
    <property type="entry name" value="bZIP_Maf"/>
</dbReference>
<dbReference type="GO" id="GO:0000978">
    <property type="term" value="F:RNA polymerase II cis-regulatory region sequence-specific DNA binding"/>
    <property type="evidence" value="ECO:0007669"/>
    <property type="project" value="InterPro"/>
</dbReference>
<dbReference type="Pfam" id="PF03131">
    <property type="entry name" value="bZIP_Maf"/>
    <property type="match status" value="1"/>
</dbReference>
<dbReference type="InterPro" id="IPR047167">
    <property type="entry name" value="NFE2-like"/>
</dbReference>
<proteinExistence type="predicted"/>
<keyword evidence="5" id="KW-0539">Nucleus</keyword>
<comment type="caution">
    <text evidence="8">The sequence shown here is derived from an EMBL/GenBank/DDBJ whole genome shotgun (WGS) entry which is preliminary data.</text>
</comment>
<keyword evidence="4" id="KW-0804">Transcription</keyword>
<dbReference type="GO" id="GO:0005634">
    <property type="term" value="C:nucleus"/>
    <property type="evidence" value="ECO:0007669"/>
    <property type="project" value="TreeGrafter"/>
</dbReference>
<gene>
    <name evidence="8" type="primary">cnc_1</name>
    <name evidence="8" type="ORF">FJT64_027159</name>
</gene>
<protein>
    <submittedName>
        <fullName evidence="8">Segmentation protein cap'n'collar</fullName>
    </submittedName>
</protein>
<accession>A0A6A4W1L7</accession>
<dbReference type="SUPFAM" id="SSF47454">
    <property type="entry name" value="A DNA-binding domain in eukaryotic transcription factors"/>
    <property type="match status" value="1"/>
</dbReference>
<sequence>MEQRWQDLASLLSLPAQEAAAAGGMTHAHQQMLAASAAHHPAYPYGAAAYGPAGHPAHHPDMARSVLLQNASLAPPPPPPPAAPTAVSAADLVTNGGAGYSASGGMGSVSHLGSAVVSSMNLTTDGLHPSGPAATSAAGGDMMYYQNSAAALASSVAGAAAADPPPPPPPPPHDGGFLSQILGVDELQLMEMPMSDGHAEWAAGAGAADDQFSAPTSDYAKASQAHRLHEYSGYRAAAAAASPTVPGPPPDSRAASLPSAQLKKHQFFGKRYFQGADGPYGAAGGSALPPGSPSPAAPLKYPSAYGAEGGLASGHGYPPSTPGSAEAAAAALESPELKYSCSMDFMRGHPGDRMGLVSHNHSYHLPPQTEGPSGVQRQLSRDKHGDRPKEHLTRDEKRARSMSIPLSNEDIIHLPMDEFNERLSKHDLTEAQLSLIRDIRRRGKNKVRAPPNANTGYGSVCPSVSPARLVYSSVHPSVSPSVRQSVSVCLFVYPLSQLSIYLCVF</sequence>
<dbReference type="PANTHER" id="PTHR24411">
    <property type="entry name" value="NUCLEAR FACTOR ERYTHROID 2-RELATED FACTOR"/>
    <property type="match status" value="1"/>
</dbReference>
<dbReference type="AlphaFoldDB" id="A0A6A4W1L7"/>
<dbReference type="Gene3D" id="1.10.880.10">
    <property type="entry name" value="Transcription factor, Skn-1-like, DNA-binding domain"/>
    <property type="match status" value="1"/>
</dbReference>
<dbReference type="OrthoDB" id="7458135at2759"/>
<evidence type="ECO:0000256" key="1">
    <source>
        <dbReference type="ARBA" id="ARBA00023015"/>
    </source>
</evidence>
<evidence type="ECO:0000313" key="8">
    <source>
        <dbReference type="EMBL" id="KAF0300325.1"/>
    </source>
</evidence>
<keyword evidence="3" id="KW-0010">Activator</keyword>
<evidence type="ECO:0000313" key="9">
    <source>
        <dbReference type="Proteomes" id="UP000440578"/>
    </source>
</evidence>
<feature type="region of interest" description="Disordered" evidence="6">
    <location>
        <begin position="239"/>
        <end position="260"/>
    </location>
</feature>
<feature type="compositionally biased region" description="Pro residues" evidence="6">
    <location>
        <begin position="163"/>
        <end position="173"/>
    </location>
</feature>
<evidence type="ECO:0000256" key="3">
    <source>
        <dbReference type="ARBA" id="ARBA00023159"/>
    </source>
</evidence>
<dbReference type="EMBL" id="VIIS01001273">
    <property type="protein sequence ID" value="KAF0300325.1"/>
    <property type="molecule type" value="Genomic_DNA"/>
</dbReference>
<reference evidence="8 9" key="1">
    <citation type="submission" date="2019-07" db="EMBL/GenBank/DDBJ databases">
        <title>Draft genome assembly of a fouling barnacle, Amphibalanus amphitrite (Darwin, 1854): The first reference genome for Thecostraca.</title>
        <authorList>
            <person name="Kim W."/>
        </authorList>
    </citation>
    <scope>NUCLEOTIDE SEQUENCE [LARGE SCALE GENOMIC DNA]</scope>
    <source>
        <strain evidence="8">SNU_AA5</strain>
        <tissue evidence="8">Soma without cirri and trophi</tissue>
    </source>
</reference>
<dbReference type="Proteomes" id="UP000440578">
    <property type="component" value="Unassembled WGS sequence"/>
</dbReference>
<evidence type="ECO:0000259" key="7">
    <source>
        <dbReference type="Pfam" id="PF03131"/>
    </source>
</evidence>
<keyword evidence="1" id="KW-0805">Transcription regulation</keyword>